<feature type="binding site" evidence="7">
    <location>
        <position position="249"/>
    </location>
    <ligand>
        <name>substrate</name>
    </ligand>
</feature>
<comment type="function">
    <text evidence="7">Catalyzes the decarboxylation of four acetate groups of uroporphyrinogen-III to yield coproporphyrinogen-III.</text>
</comment>
<evidence type="ECO:0000313" key="13">
    <source>
        <dbReference type="EMBL" id="NKY24583.1"/>
    </source>
</evidence>
<evidence type="ECO:0000256" key="9">
    <source>
        <dbReference type="RuleBase" id="RU004169"/>
    </source>
</evidence>
<dbReference type="Gene3D" id="3.20.20.210">
    <property type="match status" value="1"/>
</dbReference>
<feature type="domain" description="Uroporphyrinogen decarboxylase (URO-D)" evidence="11">
    <location>
        <begin position="59"/>
        <end position="68"/>
    </location>
</feature>
<dbReference type="PANTHER" id="PTHR21091:SF169">
    <property type="entry name" value="UROPORPHYRINOGEN DECARBOXYLASE"/>
    <property type="match status" value="1"/>
</dbReference>
<dbReference type="SUPFAM" id="SSF51726">
    <property type="entry name" value="UROD/MetE-like"/>
    <property type="match status" value="1"/>
</dbReference>
<comment type="caution">
    <text evidence="7">Lacks conserved residue(s) required for the propagation of feature annotation.</text>
</comment>
<dbReference type="EC" id="4.1.1.37" evidence="3 7"/>
<comment type="similarity">
    <text evidence="2 7 9">Belongs to the uroporphyrinogen decarboxylase family.</text>
</comment>
<feature type="domain" description="Uroporphyrinogen decarboxylase (URO-D)" evidence="12">
    <location>
        <begin position="182"/>
        <end position="198"/>
    </location>
</feature>
<evidence type="ECO:0000256" key="6">
    <source>
        <dbReference type="ARBA" id="ARBA00023244"/>
    </source>
</evidence>
<comment type="pathway">
    <text evidence="1 7 8">Porphyrin-containing compound metabolism; protoporphyrin-IX biosynthesis; coproporphyrinogen-III from 5-aminolevulinate: step 4/4.</text>
</comment>
<evidence type="ECO:0000259" key="12">
    <source>
        <dbReference type="PROSITE" id="PS00907"/>
    </source>
</evidence>
<keyword evidence="14" id="KW-1185">Reference proteome</keyword>
<dbReference type="HAMAP" id="MF_00218">
    <property type="entry name" value="URO_D"/>
    <property type="match status" value="1"/>
</dbReference>
<keyword evidence="5 7" id="KW-0456">Lyase</keyword>
<keyword evidence="6 7" id="KW-0627">Porphyrin biosynthesis</keyword>
<dbReference type="PROSITE" id="PS00907">
    <property type="entry name" value="UROD_2"/>
    <property type="match status" value="1"/>
</dbReference>
<feature type="binding site" evidence="7">
    <location>
        <position position="363"/>
    </location>
    <ligand>
        <name>substrate</name>
    </ligand>
</feature>
<dbReference type="GO" id="GO:0005829">
    <property type="term" value="C:cytosol"/>
    <property type="evidence" value="ECO:0007669"/>
    <property type="project" value="TreeGrafter"/>
</dbReference>
<evidence type="ECO:0000256" key="1">
    <source>
        <dbReference type="ARBA" id="ARBA00004804"/>
    </source>
</evidence>
<evidence type="ECO:0000256" key="3">
    <source>
        <dbReference type="ARBA" id="ARBA00012288"/>
    </source>
</evidence>
<accession>A0A7X6KYP0</accession>
<organism evidence="13 14">
    <name type="scientific">Cellulomonas denverensis</name>
    <dbReference type="NCBI Taxonomy" id="264297"/>
    <lineage>
        <taxon>Bacteria</taxon>
        <taxon>Bacillati</taxon>
        <taxon>Actinomycetota</taxon>
        <taxon>Actinomycetes</taxon>
        <taxon>Micrococcales</taxon>
        <taxon>Cellulomonadaceae</taxon>
        <taxon>Cellulomonas</taxon>
    </lineage>
</organism>
<comment type="subcellular location">
    <subcellularLocation>
        <location evidence="7">Cytoplasm</location>
    </subcellularLocation>
</comment>
<feature type="binding site" evidence="7">
    <location>
        <begin position="64"/>
        <end position="68"/>
    </location>
    <ligand>
        <name>substrate</name>
    </ligand>
</feature>
<gene>
    <name evidence="7 13" type="primary">hemE</name>
    <name evidence="13" type="ORF">HGA03_18135</name>
</gene>
<evidence type="ECO:0000256" key="4">
    <source>
        <dbReference type="ARBA" id="ARBA00022793"/>
    </source>
</evidence>
<dbReference type="GO" id="GO:0004853">
    <property type="term" value="F:uroporphyrinogen decarboxylase activity"/>
    <property type="evidence" value="ECO:0007669"/>
    <property type="project" value="UniProtKB-UniRule"/>
</dbReference>
<name>A0A7X6KYP0_9CELL</name>
<dbReference type="InterPro" id="IPR000257">
    <property type="entry name" value="Uroporphyrinogen_deCOase"/>
</dbReference>
<comment type="catalytic activity">
    <reaction evidence="7 8">
        <text>uroporphyrinogen III + 4 H(+) = coproporphyrinogen III + 4 CO2</text>
        <dbReference type="Rhea" id="RHEA:19865"/>
        <dbReference type="ChEBI" id="CHEBI:15378"/>
        <dbReference type="ChEBI" id="CHEBI:16526"/>
        <dbReference type="ChEBI" id="CHEBI:57308"/>
        <dbReference type="ChEBI" id="CHEBI:57309"/>
        <dbReference type="EC" id="4.1.1.37"/>
    </reaction>
</comment>
<dbReference type="PANTHER" id="PTHR21091">
    <property type="entry name" value="METHYLTETRAHYDROFOLATE:HOMOCYSTEINE METHYLTRANSFERASE RELATED"/>
    <property type="match status" value="1"/>
</dbReference>
<feature type="region of interest" description="Disordered" evidence="10">
    <location>
        <begin position="1"/>
        <end position="38"/>
    </location>
</feature>
<feature type="site" description="Transition state stabilizer" evidence="7">
    <location>
        <position position="113"/>
    </location>
</feature>
<comment type="caution">
    <text evidence="13">The sequence shown here is derived from an EMBL/GenBank/DDBJ whole genome shotgun (WGS) entry which is preliminary data.</text>
</comment>
<dbReference type="CDD" id="cd00717">
    <property type="entry name" value="URO-D"/>
    <property type="match status" value="1"/>
</dbReference>
<evidence type="ECO:0000256" key="5">
    <source>
        <dbReference type="ARBA" id="ARBA00023239"/>
    </source>
</evidence>
<proteinExistence type="inferred from homology"/>
<dbReference type="UniPathway" id="UPA00251">
    <property type="reaction ID" value="UER00321"/>
</dbReference>
<feature type="binding site" evidence="7">
    <location>
        <position position="194"/>
    </location>
    <ligand>
        <name>substrate</name>
    </ligand>
</feature>
<evidence type="ECO:0000256" key="10">
    <source>
        <dbReference type="SAM" id="MobiDB-lite"/>
    </source>
</evidence>
<evidence type="ECO:0000256" key="2">
    <source>
        <dbReference type="ARBA" id="ARBA00009935"/>
    </source>
</evidence>
<evidence type="ECO:0000256" key="8">
    <source>
        <dbReference type="RuleBase" id="RU000554"/>
    </source>
</evidence>
<dbReference type="Pfam" id="PF01208">
    <property type="entry name" value="URO-D"/>
    <property type="match status" value="1"/>
</dbReference>
<sequence>MESLQERSGPISALSTPSRPLPSHPDGTGLPAGHPLVDGRTASAPLIDAYRGRTPARRPVWFMRQAGRSLPEYRASRAGTEMLEACLTPALAAEITLQPVRRHDVDAGIFFSDIVVPLKLAGVDVRIEPGIGPVFGSPVRTAAEVDRLLAEHPAESLDDAALAPITEAVRLTVADLGGTPLIGFAGAPFTLAAYLVEGRPSRDHLAARTLMLGDPDSWQRLTTWAAEVAGRFLRAQVLAGASAVQLFDSWAGSLSRENYLRSVAPASHHTLAQVSDLGVPRVHFGTGTGELLAAMRDVGADVVGVDDRIALDEAVRRLDGRVPVQGNIDPALLAAPWPVLEAHVRDVVARGASAPGHVVNLGHGVPPTTDPDVLTRVVALVHAIER</sequence>
<dbReference type="PROSITE" id="PS00906">
    <property type="entry name" value="UROD_1"/>
    <property type="match status" value="1"/>
</dbReference>
<dbReference type="Proteomes" id="UP000581206">
    <property type="component" value="Unassembled WGS sequence"/>
</dbReference>
<reference evidence="13 14" key="1">
    <citation type="submission" date="2020-04" db="EMBL/GenBank/DDBJ databases">
        <title>MicrobeNet Type strains.</title>
        <authorList>
            <person name="Nicholson A.C."/>
        </authorList>
    </citation>
    <scope>NUCLEOTIDE SEQUENCE [LARGE SCALE GENOMIC DNA]</scope>
    <source>
        <strain evidence="13 14">ATCC BAA-788</strain>
    </source>
</reference>
<dbReference type="AlphaFoldDB" id="A0A7X6KYP0"/>
<dbReference type="InterPro" id="IPR006361">
    <property type="entry name" value="Uroporphyrinogen_deCO2ase_HemE"/>
</dbReference>
<feature type="binding site" evidence="7">
    <location>
        <position position="113"/>
    </location>
    <ligand>
        <name>substrate</name>
    </ligand>
</feature>
<dbReference type="EMBL" id="JAAXOX010000018">
    <property type="protein sequence ID" value="NKY24583.1"/>
    <property type="molecule type" value="Genomic_DNA"/>
</dbReference>
<comment type="subunit">
    <text evidence="7">Homodimer.</text>
</comment>
<evidence type="ECO:0000313" key="14">
    <source>
        <dbReference type="Proteomes" id="UP000581206"/>
    </source>
</evidence>
<dbReference type="NCBIfam" id="TIGR01464">
    <property type="entry name" value="hemE"/>
    <property type="match status" value="1"/>
</dbReference>
<evidence type="ECO:0000259" key="11">
    <source>
        <dbReference type="PROSITE" id="PS00906"/>
    </source>
</evidence>
<protein>
    <recommendedName>
        <fullName evidence="3 7">Uroporphyrinogen decarboxylase</fullName>
        <shortName evidence="7">UPD</shortName>
        <shortName evidence="7">URO-D</shortName>
        <ecNumber evidence="3 7">4.1.1.37</ecNumber>
    </recommendedName>
</protein>
<keyword evidence="7" id="KW-0963">Cytoplasm</keyword>
<evidence type="ECO:0000256" key="7">
    <source>
        <dbReference type="HAMAP-Rule" id="MF_00218"/>
    </source>
</evidence>
<dbReference type="InterPro" id="IPR038071">
    <property type="entry name" value="UROD/MetE-like_sf"/>
</dbReference>
<keyword evidence="4 7" id="KW-0210">Decarboxylase</keyword>
<dbReference type="GO" id="GO:0006782">
    <property type="term" value="P:protoporphyrinogen IX biosynthetic process"/>
    <property type="evidence" value="ECO:0007669"/>
    <property type="project" value="UniProtKB-UniRule"/>
</dbReference>